<reference evidence="6" key="2">
    <citation type="journal article" date="2020" name="BMC">
        <title>Leishmania infection induces a limited differential gene expression in the sand fly midgut.</title>
        <authorList>
            <person name="Coutinho-Abreu I.V."/>
            <person name="Serafim T.D."/>
            <person name="Meneses C."/>
            <person name="Kamhawi S."/>
            <person name="Oliveira F."/>
            <person name="Valenzuela J.G."/>
        </authorList>
    </citation>
    <scope>NUCLEOTIDE SEQUENCE</scope>
    <source>
        <strain evidence="6">Jacobina</strain>
        <tissue evidence="6">Midgut</tissue>
    </source>
</reference>
<comment type="similarity">
    <text evidence="2">Belongs to the NPC2 family.</text>
</comment>
<keyword evidence="4" id="KW-0732">Signal</keyword>
<accession>A0A1B0C974</accession>
<evidence type="ECO:0000256" key="1">
    <source>
        <dbReference type="ARBA" id="ARBA00004613"/>
    </source>
</evidence>
<evidence type="ECO:0000313" key="8">
    <source>
        <dbReference type="Proteomes" id="UP000092461"/>
    </source>
</evidence>
<reference evidence="7" key="3">
    <citation type="submission" date="2020-05" db="UniProtKB">
        <authorList>
            <consortium name="EnsemblMetazoa"/>
        </authorList>
    </citation>
    <scope>IDENTIFICATION</scope>
    <source>
        <strain evidence="7">Jacobina</strain>
    </source>
</reference>
<keyword evidence="8" id="KW-1185">Reference proteome</keyword>
<dbReference type="SUPFAM" id="SSF81296">
    <property type="entry name" value="E set domains"/>
    <property type="match status" value="1"/>
</dbReference>
<dbReference type="InterPro" id="IPR003172">
    <property type="entry name" value="ML_dom"/>
</dbReference>
<evidence type="ECO:0000313" key="6">
    <source>
        <dbReference type="EMBL" id="MBC1174019.1"/>
    </source>
</evidence>
<name>A0A1B0C974_LUTLO</name>
<dbReference type="SMART" id="SM00737">
    <property type="entry name" value="ML"/>
    <property type="match status" value="1"/>
</dbReference>
<comment type="subcellular location">
    <subcellularLocation>
        <location evidence="1">Secreted</location>
    </subcellularLocation>
</comment>
<dbReference type="EnsemblMetazoa" id="LLOJ000496-RA">
    <property type="protein sequence ID" value="LLOJ000496-PA"/>
    <property type="gene ID" value="LLOJ000496"/>
</dbReference>
<dbReference type="EMBL" id="GITU01005316">
    <property type="protein sequence ID" value="MBC1174019.1"/>
    <property type="molecule type" value="Transcribed_RNA"/>
</dbReference>
<evidence type="ECO:0000256" key="3">
    <source>
        <dbReference type="ARBA" id="ARBA00022525"/>
    </source>
</evidence>
<evidence type="ECO:0000256" key="2">
    <source>
        <dbReference type="ARBA" id="ARBA00006370"/>
    </source>
</evidence>
<evidence type="ECO:0000259" key="5">
    <source>
        <dbReference type="SMART" id="SM00737"/>
    </source>
</evidence>
<feature type="signal peptide" evidence="4">
    <location>
        <begin position="1"/>
        <end position="16"/>
    </location>
</feature>
<sequence>MFRIIILATVIPAIFATQGIERCNAGNEMPTQTTVIGCSSTPCEVRLGESARMEIIFTAPRNMEVLTPVTTAFLLGIAIPYELPLEIQRGCDHIVGATCPIAAGTTVTYIFEFPVNENYPQVRNLPVEVALHDQQGVFSCARVRIATVRG</sequence>
<evidence type="ECO:0000256" key="4">
    <source>
        <dbReference type="SAM" id="SignalP"/>
    </source>
</evidence>
<dbReference type="VEuPathDB" id="VectorBase:LLOJ000496"/>
<feature type="chain" id="PRO_5044555190" evidence="4">
    <location>
        <begin position="17"/>
        <end position="150"/>
    </location>
</feature>
<dbReference type="GO" id="GO:0005576">
    <property type="term" value="C:extracellular region"/>
    <property type="evidence" value="ECO:0007669"/>
    <property type="project" value="UniProtKB-SubCell"/>
</dbReference>
<dbReference type="Pfam" id="PF02221">
    <property type="entry name" value="E1_DerP2_DerF2"/>
    <property type="match status" value="1"/>
</dbReference>
<dbReference type="FunFam" id="2.60.40.770:FF:000001">
    <property type="entry name" value="NPC intracellular cholesterol transporter 2"/>
    <property type="match status" value="1"/>
</dbReference>
<organism evidence="7 8">
    <name type="scientific">Lutzomyia longipalpis</name>
    <name type="common">Sand fly</name>
    <dbReference type="NCBI Taxonomy" id="7200"/>
    <lineage>
        <taxon>Eukaryota</taxon>
        <taxon>Metazoa</taxon>
        <taxon>Ecdysozoa</taxon>
        <taxon>Arthropoda</taxon>
        <taxon>Hexapoda</taxon>
        <taxon>Insecta</taxon>
        <taxon>Pterygota</taxon>
        <taxon>Neoptera</taxon>
        <taxon>Endopterygota</taxon>
        <taxon>Diptera</taxon>
        <taxon>Nematocera</taxon>
        <taxon>Psychodoidea</taxon>
        <taxon>Psychodidae</taxon>
        <taxon>Lutzomyia</taxon>
        <taxon>Lutzomyia</taxon>
    </lineage>
</organism>
<dbReference type="Proteomes" id="UP000092461">
    <property type="component" value="Unassembled WGS sequence"/>
</dbReference>
<evidence type="ECO:0000313" key="7">
    <source>
        <dbReference type="EnsemblMetazoa" id="LLOJ000496-PA"/>
    </source>
</evidence>
<proteinExistence type="inferred from homology"/>
<dbReference type="EMBL" id="AJWK01002002">
    <property type="status" value="NOT_ANNOTATED_CDS"/>
    <property type="molecule type" value="Genomic_DNA"/>
</dbReference>
<protein>
    <submittedName>
        <fullName evidence="6">Putative major epididymal secretory protein he1</fullName>
    </submittedName>
</protein>
<dbReference type="InterPro" id="IPR014756">
    <property type="entry name" value="Ig_E-set"/>
</dbReference>
<dbReference type="VEuPathDB" id="VectorBase:LLONM1_000715"/>
<feature type="domain" description="MD-2-related lipid-recognition" evidence="5">
    <location>
        <begin position="20"/>
        <end position="145"/>
    </location>
</feature>
<keyword evidence="3" id="KW-0964">Secreted</keyword>
<dbReference type="Gene3D" id="2.60.40.770">
    <property type="match status" value="1"/>
</dbReference>
<dbReference type="AlphaFoldDB" id="A0A1B0C974"/>
<reference evidence="8" key="1">
    <citation type="submission" date="2012-05" db="EMBL/GenBank/DDBJ databases">
        <title>Whole Genome Assembly of Lutzomyia longipalpis.</title>
        <authorList>
            <person name="Richards S."/>
            <person name="Qu C."/>
            <person name="Dillon R."/>
            <person name="Worley K."/>
            <person name="Scherer S."/>
            <person name="Batterton M."/>
            <person name="Taylor A."/>
            <person name="Hawes A."/>
            <person name="Hernandez B."/>
            <person name="Kovar C."/>
            <person name="Mandapat C."/>
            <person name="Pham C."/>
            <person name="Qu C."/>
            <person name="Jing C."/>
            <person name="Bess C."/>
            <person name="Bandaranaike D."/>
            <person name="Ngo D."/>
            <person name="Ongeri F."/>
            <person name="Arias F."/>
            <person name="Lara F."/>
            <person name="Weissenberger G."/>
            <person name="Kamau G."/>
            <person name="Han H."/>
            <person name="Shen H."/>
            <person name="Dinh H."/>
            <person name="Khalil I."/>
            <person name="Jones J."/>
            <person name="Shafer J."/>
            <person name="Jayaseelan J."/>
            <person name="Quiroz J."/>
            <person name="Blankenburg K."/>
            <person name="Nguyen L."/>
            <person name="Jackson L."/>
            <person name="Francisco L."/>
            <person name="Tang L.-Y."/>
            <person name="Pu L.-L."/>
            <person name="Perales L."/>
            <person name="Lorensuhewa L."/>
            <person name="Munidasa M."/>
            <person name="Coyle M."/>
            <person name="Taylor M."/>
            <person name="Puazo M."/>
            <person name="Firestine M."/>
            <person name="Scheel M."/>
            <person name="Javaid M."/>
            <person name="Wang M."/>
            <person name="Li M."/>
            <person name="Tabassum N."/>
            <person name="Saada N."/>
            <person name="Osuji N."/>
            <person name="Aqrawi P."/>
            <person name="Fu Q."/>
            <person name="Thornton R."/>
            <person name="Raj R."/>
            <person name="Goodspeed R."/>
            <person name="Mata R."/>
            <person name="Najjar R."/>
            <person name="Gubbala S."/>
            <person name="Lee S."/>
            <person name="Denson S."/>
            <person name="Patil S."/>
            <person name="Macmil S."/>
            <person name="Qi S."/>
            <person name="Matskevitch T."/>
            <person name="Palculict T."/>
            <person name="Mathew T."/>
            <person name="Vee V."/>
            <person name="Velamala V."/>
            <person name="Korchina V."/>
            <person name="Cai W."/>
            <person name="Liu W."/>
            <person name="Dai W."/>
            <person name="Zou X."/>
            <person name="Zhu Y."/>
            <person name="Zhang Y."/>
            <person name="Wu Y.-Q."/>
            <person name="Xin Y."/>
            <person name="Nazarath L."/>
            <person name="Kovar C."/>
            <person name="Han Y."/>
            <person name="Muzny D."/>
            <person name="Gibbs R."/>
        </authorList>
    </citation>
    <scope>NUCLEOTIDE SEQUENCE [LARGE SCALE GENOMIC DNA]</scope>
    <source>
        <strain evidence="8">Jacobina</strain>
    </source>
</reference>